<dbReference type="InterPro" id="IPR045768">
    <property type="entry name" value="SpoIIE_N"/>
</dbReference>
<feature type="transmembrane region" description="Helical" evidence="2">
    <location>
        <begin position="55"/>
        <end position="73"/>
    </location>
</feature>
<organism evidence="4 5">
    <name type="scientific">Desulforamulus aquiferis</name>
    <dbReference type="NCBI Taxonomy" id="1397668"/>
    <lineage>
        <taxon>Bacteria</taxon>
        <taxon>Bacillati</taxon>
        <taxon>Bacillota</taxon>
        <taxon>Clostridia</taxon>
        <taxon>Eubacteriales</taxon>
        <taxon>Peptococcaceae</taxon>
        <taxon>Desulforamulus</taxon>
    </lineage>
</organism>
<dbReference type="Proteomes" id="UP001172911">
    <property type="component" value="Unassembled WGS sequence"/>
</dbReference>
<reference evidence="4" key="2">
    <citation type="submission" date="2023-03" db="EMBL/GenBank/DDBJ databases">
        <authorList>
            <person name="Zhang Z."/>
        </authorList>
    </citation>
    <scope>NUCLEOTIDE SEQUENCE</scope>
    <source>
        <strain evidence="4">DSA</strain>
    </source>
</reference>
<keyword evidence="2" id="KW-1133">Transmembrane helix</keyword>
<dbReference type="Gene3D" id="3.60.40.10">
    <property type="entry name" value="PPM-type phosphatase domain"/>
    <property type="match status" value="1"/>
</dbReference>
<keyword evidence="1 4" id="KW-0378">Hydrolase</keyword>
<keyword evidence="5" id="KW-1185">Reference proteome</keyword>
<reference evidence="4" key="1">
    <citation type="journal article" date="2023" name="J. Hazard. Mater.">
        <title>Anaerobic biodegradation of pyrene and benzo[a]pyrene by a new sulfate-reducing Desulforamulus aquiferis strain DSA.</title>
        <authorList>
            <person name="Zhang Z."/>
            <person name="Sun J."/>
            <person name="Gong X."/>
            <person name="Wang C."/>
            <person name="Wang H."/>
        </authorList>
    </citation>
    <scope>NUCLEOTIDE SEQUENCE</scope>
    <source>
        <strain evidence="4">DSA</strain>
    </source>
</reference>
<feature type="transmembrane region" description="Helical" evidence="2">
    <location>
        <begin position="261"/>
        <end position="279"/>
    </location>
</feature>
<dbReference type="GO" id="GO:0004722">
    <property type="term" value="F:protein serine/threonine phosphatase activity"/>
    <property type="evidence" value="ECO:0007669"/>
    <property type="project" value="UniProtKB-EC"/>
</dbReference>
<dbReference type="InterPro" id="IPR036457">
    <property type="entry name" value="PPM-type-like_dom_sf"/>
</dbReference>
<proteinExistence type="predicted"/>
<dbReference type="SUPFAM" id="SSF81606">
    <property type="entry name" value="PP2C-like"/>
    <property type="match status" value="1"/>
</dbReference>
<feature type="transmembrane region" description="Helical" evidence="2">
    <location>
        <begin position="203"/>
        <end position="222"/>
    </location>
</feature>
<feature type="transmembrane region" description="Helical" evidence="2">
    <location>
        <begin position="79"/>
        <end position="103"/>
    </location>
</feature>
<evidence type="ECO:0000313" key="5">
    <source>
        <dbReference type="Proteomes" id="UP001172911"/>
    </source>
</evidence>
<sequence>MFERVDIYTYHRTGQNLKKSKTPRQNTFMGKKKAEPRNRKFSLAWVGQALAKEKVVLYIAAFFLGRAILLGELTPFGAAFAAAVAWSFGPLLFVPVAVVAGLFTVMEGANAWSSALVVVTVFLIMLNLKPQINRPWLVIPGIVGAATMTIKTVLVSIQGAALYPYITVGFESVFASILTFVFLQSLAPFARGTSGRTLPGETVFCFLVLLAGVIAGTGGLGNELVTLRGVVSRLVILLGALVGGAGVGAATGAVVGVIPGLAFVVAPVIIGAYSFAGFLAGSVRSFGKLAVAVGFLMGNIILTIYMSNFNDIHGVLLETALATAVFLLIPASLQDKIKGLIPKQSTDAEPAATIQDTRLRELTVDRIRSWSSVFSELSRSFEQVSSTVQQSQEEQGLQQLFAEVSKKVCQGCALYRTCWERDYYRTCQNMLDMLSIAELQGKVDIDDLTEDLKKRCARLKEMSITITCLYETYKVNRYWQQRLLESRELVSEQLKGVSQIMEGMSSELELDVELEGEIDQTLKYQFDKIGIPIHDLYTLHKEDGLMEVGVIKQACRGQMECRFTIAPVVSKVVGKAFNVASTNCQHKEGEDKCFFKLYPALKYNLDLGMARIGKDGNHISGDSYSVLHLKEGRMALLLSDGMGTGPRAAKESSTVVSLLEHLLESGFGQDLAVKTVNSIMMLRPTEESFSSIDLSVIDLYTGNGTFLKIGAVPSFLIRGKRVSLIKTNSLPVGVVDNIQFASVNKILEEGDLLVMVSDGILDAYNGQMEKEQWMSDVLRDVGMLPAQDLAEAILALAQKVAGGSIPDDMTVITARLGKTVN</sequence>
<dbReference type="EMBL" id="JARPTC010000019">
    <property type="protein sequence ID" value="MDO7788035.1"/>
    <property type="molecule type" value="Genomic_DNA"/>
</dbReference>
<dbReference type="Pfam" id="PF07228">
    <property type="entry name" value="SpoIIE"/>
    <property type="match status" value="1"/>
</dbReference>
<feature type="domain" description="PPM-type phosphatase" evidence="3">
    <location>
        <begin position="606"/>
        <end position="816"/>
    </location>
</feature>
<evidence type="ECO:0000259" key="3">
    <source>
        <dbReference type="PROSITE" id="PS51746"/>
    </source>
</evidence>
<dbReference type="EC" id="3.1.3.16" evidence="4"/>
<dbReference type="SMART" id="SM00331">
    <property type="entry name" value="PP2C_SIG"/>
    <property type="match status" value="1"/>
</dbReference>
<gene>
    <name evidence="4" type="primary">spoIIE</name>
    <name evidence="4" type="ORF">P6N53_12455</name>
</gene>
<feature type="transmembrane region" description="Helical" evidence="2">
    <location>
        <begin position="134"/>
        <end position="155"/>
    </location>
</feature>
<comment type="caution">
    <text evidence="4">The sequence shown here is derived from an EMBL/GenBank/DDBJ whole genome shotgun (WGS) entry which is preliminary data.</text>
</comment>
<dbReference type="InterPro" id="IPR014221">
    <property type="entry name" value="SpoII_E"/>
</dbReference>
<feature type="transmembrane region" description="Helical" evidence="2">
    <location>
        <begin position="110"/>
        <end position="128"/>
    </location>
</feature>
<evidence type="ECO:0000256" key="2">
    <source>
        <dbReference type="SAM" id="Phobius"/>
    </source>
</evidence>
<name>A0AAW7ZFL2_9FIRM</name>
<dbReference type="Pfam" id="PF19732">
    <property type="entry name" value="SpoIIE_N"/>
    <property type="match status" value="1"/>
</dbReference>
<feature type="transmembrane region" description="Helical" evidence="2">
    <location>
        <begin position="162"/>
        <end position="183"/>
    </location>
</feature>
<keyword evidence="2" id="KW-0472">Membrane</keyword>
<evidence type="ECO:0000313" key="4">
    <source>
        <dbReference type="EMBL" id="MDO7788035.1"/>
    </source>
</evidence>
<dbReference type="RefSeq" id="WP_304543596.1">
    <property type="nucleotide sequence ID" value="NZ_JARPTC010000019.1"/>
</dbReference>
<accession>A0AAW7ZFL2</accession>
<dbReference type="PANTHER" id="PTHR43156">
    <property type="entry name" value="STAGE II SPORULATION PROTEIN E-RELATED"/>
    <property type="match status" value="1"/>
</dbReference>
<dbReference type="AlphaFoldDB" id="A0AAW7ZFL2"/>
<dbReference type="NCBIfam" id="TIGR02865">
    <property type="entry name" value="spore_II_E"/>
    <property type="match status" value="1"/>
</dbReference>
<feature type="transmembrane region" description="Helical" evidence="2">
    <location>
        <begin position="286"/>
        <end position="306"/>
    </location>
</feature>
<protein>
    <submittedName>
        <fullName evidence="4">Stage II sporulation protein E</fullName>
        <ecNumber evidence="4">3.1.3.16</ecNumber>
    </submittedName>
</protein>
<dbReference type="InterPro" id="IPR052016">
    <property type="entry name" value="Bact_Sigma-Reg"/>
</dbReference>
<evidence type="ECO:0000256" key="1">
    <source>
        <dbReference type="ARBA" id="ARBA00022801"/>
    </source>
</evidence>
<dbReference type="InterPro" id="IPR001932">
    <property type="entry name" value="PPM-type_phosphatase-like_dom"/>
</dbReference>
<dbReference type="PROSITE" id="PS51746">
    <property type="entry name" value="PPM_2"/>
    <property type="match status" value="1"/>
</dbReference>
<feature type="transmembrane region" description="Helical" evidence="2">
    <location>
        <begin position="234"/>
        <end position="255"/>
    </location>
</feature>
<dbReference type="PANTHER" id="PTHR43156:SF2">
    <property type="entry name" value="STAGE II SPORULATION PROTEIN E"/>
    <property type="match status" value="1"/>
</dbReference>
<keyword evidence="2" id="KW-0812">Transmembrane</keyword>